<evidence type="ECO:0000313" key="2">
    <source>
        <dbReference type="EMBL" id="VDM78013.1"/>
    </source>
</evidence>
<gene>
    <name evidence="2" type="ORF">SVUK_LOCUS13011</name>
</gene>
<dbReference type="Proteomes" id="UP000270094">
    <property type="component" value="Unassembled WGS sequence"/>
</dbReference>
<feature type="region of interest" description="Disordered" evidence="1">
    <location>
        <begin position="149"/>
        <end position="173"/>
    </location>
</feature>
<reference evidence="2 3" key="1">
    <citation type="submission" date="2018-11" db="EMBL/GenBank/DDBJ databases">
        <authorList>
            <consortium name="Pathogen Informatics"/>
        </authorList>
    </citation>
    <scope>NUCLEOTIDE SEQUENCE [LARGE SCALE GENOMIC DNA]</scope>
</reference>
<protein>
    <submittedName>
        <fullName evidence="2">Uncharacterized protein</fullName>
    </submittedName>
</protein>
<dbReference type="EMBL" id="UYYB01100710">
    <property type="protein sequence ID" value="VDM78013.1"/>
    <property type="molecule type" value="Genomic_DNA"/>
</dbReference>
<keyword evidence="3" id="KW-1185">Reference proteome</keyword>
<proteinExistence type="predicted"/>
<dbReference type="AlphaFoldDB" id="A0A3P7JBE0"/>
<evidence type="ECO:0000256" key="1">
    <source>
        <dbReference type="SAM" id="MobiDB-lite"/>
    </source>
</evidence>
<dbReference type="OrthoDB" id="5847453at2759"/>
<accession>A0A3P7JBE0</accession>
<organism evidence="2 3">
    <name type="scientific">Strongylus vulgaris</name>
    <name type="common">Blood worm</name>
    <dbReference type="NCBI Taxonomy" id="40348"/>
    <lineage>
        <taxon>Eukaryota</taxon>
        <taxon>Metazoa</taxon>
        <taxon>Ecdysozoa</taxon>
        <taxon>Nematoda</taxon>
        <taxon>Chromadorea</taxon>
        <taxon>Rhabditida</taxon>
        <taxon>Rhabditina</taxon>
        <taxon>Rhabditomorpha</taxon>
        <taxon>Strongyloidea</taxon>
        <taxon>Strongylidae</taxon>
        <taxon>Strongylus</taxon>
    </lineage>
</organism>
<sequence length="190" mass="21495">MRVESIHVFPGSFTGGVWPRKGGRLLLGYAIPPPNVHSTDWRDMLSITEARDSAREYGSEVNLRKLSEPHAESHPPLPPLFSQMRFSESDLSLNRAHWITATFTRRECAKFVPTNKYPEKCGCGRLRSAHIDIPSLTSSFLNHHGGEAITRKRDTGSDNNAADEHSEAPRRRVRDLEKTLPIMHFFFAGF</sequence>
<evidence type="ECO:0000313" key="3">
    <source>
        <dbReference type="Proteomes" id="UP000270094"/>
    </source>
</evidence>
<name>A0A3P7JBE0_STRVU</name>